<dbReference type="SMART" id="SM00220">
    <property type="entry name" value="S_TKc"/>
    <property type="match status" value="1"/>
</dbReference>
<protein>
    <submittedName>
        <fullName evidence="3">Protein kinase domain-containing protein ppk32</fullName>
    </submittedName>
</protein>
<dbReference type="InterPro" id="IPR011989">
    <property type="entry name" value="ARM-like"/>
</dbReference>
<dbReference type="PANTHER" id="PTHR12984:SF6">
    <property type="entry name" value="SCY1-LIKE PROTEIN 2"/>
    <property type="match status" value="1"/>
</dbReference>
<comment type="caution">
    <text evidence="3">The sequence shown here is derived from an EMBL/GenBank/DDBJ whole genome shotgun (WGS) entry which is preliminary data.</text>
</comment>
<reference evidence="3" key="1">
    <citation type="submission" date="2022-07" db="EMBL/GenBank/DDBJ databases">
        <title>Phylogenomic reconstructions and comparative analyses of Kickxellomycotina fungi.</title>
        <authorList>
            <person name="Reynolds N.K."/>
            <person name="Stajich J.E."/>
            <person name="Barry K."/>
            <person name="Grigoriev I.V."/>
            <person name="Crous P."/>
            <person name="Smith M.E."/>
        </authorList>
    </citation>
    <scope>NUCLEOTIDE SEQUENCE</scope>
    <source>
        <strain evidence="3">NBRC 32514</strain>
    </source>
</reference>
<dbReference type="PROSITE" id="PS50011">
    <property type="entry name" value="PROTEIN_KINASE_DOM"/>
    <property type="match status" value="1"/>
</dbReference>
<dbReference type="CDD" id="cd14011">
    <property type="entry name" value="PK_SCY1_like"/>
    <property type="match status" value="1"/>
</dbReference>
<dbReference type="Gene3D" id="1.25.10.10">
    <property type="entry name" value="Leucine-rich Repeat Variant"/>
    <property type="match status" value="1"/>
</dbReference>
<evidence type="ECO:0000313" key="3">
    <source>
        <dbReference type="EMBL" id="KAJ1721750.1"/>
    </source>
</evidence>
<feature type="compositionally biased region" description="Low complexity" evidence="1">
    <location>
        <begin position="775"/>
        <end position="798"/>
    </location>
</feature>
<feature type="compositionally biased region" description="Polar residues" evidence="1">
    <location>
        <begin position="878"/>
        <end position="891"/>
    </location>
</feature>
<dbReference type="InterPro" id="IPR011009">
    <property type="entry name" value="Kinase-like_dom_sf"/>
</dbReference>
<dbReference type="InterPro" id="IPR051177">
    <property type="entry name" value="CIK-Related_Protein"/>
</dbReference>
<dbReference type="Gene3D" id="3.30.200.20">
    <property type="entry name" value="Phosphorylase Kinase, domain 1"/>
    <property type="match status" value="1"/>
</dbReference>
<dbReference type="PANTHER" id="PTHR12984">
    <property type="entry name" value="SCY1-RELATED S/T PROTEIN KINASE-LIKE"/>
    <property type="match status" value="1"/>
</dbReference>
<dbReference type="SUPFAM" id="SSF56112">
    <property type="entry name" value="Protein kinase-like (PK-like)"/>
    <property type="match status" value="1"/>
</dbReference>
<feature type="domain" description="Protein kinase" evidence="2">
    <location>
        <begin position="28"/>
        <end position="319"/>
    </location>
</feature>
<dbReference type="OrthoDB" id="79687at2759"/>
<keyword evidence="4" id="KW-1185">Reference proteome</keyword>
<keyword evidence="3" id="KW-0418">Kinase</keyword>
<feature type="region of interest" description="Disordered" evidence="1">
    <location>
        <begin position="742"/>
        <end position="922"/>
    </location>
</feature>
<gene>
    <name evidence="3" type="primary">ppk32</name>
    <name evidence="3" type="ORF">LPJ53_003761</name>
</gene>
<organism evidence="3 4">
    <name type="scientific">Coemansia erecta</name>
    <dbReference type="NCBI Taxonomy" id="147472"/>
    <lineage>
        <taxon>Eukaryota</taxon>
        <taxon>Fungi</taxon>
        <taxon>Fungi incertae sedis</taxon>
        <taxon>Zoopagomycota</taxon>
        <taxon>Kickxellomycotina</taxon>
        <taxon>Kickxellomycetes</taxon>
        <taxon>Kickxellales</taxon>
        <taxon>Kickxellaceae</taxon>
        <taxon>Coemansia</taxon>
    </lineage>
</organism>
<evidence type="ECO:0000313" key="4">
    <source>
        <dbReference type="Proteomes" id="UP001149813"/>
    </source>
</evidence>
<dbReference type="InterPro" id="IPR000719">
    <property type="entry name" value="Prot_kinase_dom"/>
</dbReference>
<proteinExistence type="predicted"/>
<dbReference type="Pfam" id="PF00069">
    <property type="entry name" value="Pkinase"/>
    <property type="match status" value="1"/>
</dbReference>
<name>A0A9W8CPV5_9FUNG</name>
<dbReference type="Proteomes" id="UP001149813">
    <property type="component" value="Unassembled WGS sequence"/>
</dbReference>
<dbReference type="Gene3D" id="1.10.510.10">
    <property type="entry name" value="Transferase(Phosphotransferase) domain 1"/>
    <property type="match status" value="1"/>
</dbReference>
<dbReference type="AlphaFoldDB" id="A0A9W8CPV5"/>
<evidence type="ECO:0000259" key="2">
    <source>
        <dbReference type="PROSITE" id="PS50011"/>
    </source>
</evidence>
<evidence type="ECO:0000256" key="1">
    <source>
        <dbReference type="SAM" id="MobiDB-lite"/>
    </source>
</evidence>
<dbReference type="GO" id="GO:0005524">
    <property type="term" value="F:ATP binding"/>
    <property type="evidence" value="ECO:0007669"/>
    <property type="project" value="InterPro"/>
</dbReference>
<feature type="compositionally biased region" description="Acidic residues" evidence="1">
    <location>
        <begin position="833"/>
        <end position="852"/>
    </location>
</feature>
<dbReference type="EMBL" id="JANBOJ010000151">
    <property type="protein sequence ID" value="KAJ1721750.1"/>
    <property type="molecule type" value="Genomic_DNA"/>
</dbReference>
<dbReference type="GO" id="GO:0004672">
    <property type="term" value="F:protein kinase activity"/>
    <property type="evidence" value="ECO:0007669"/>
    <property type="project" value="InterPro"/>
</dbReference>
<accession>A0A9W8CPV5</accession>
<keyword evidence="3" id="KW-0808">Transferase</keyword>
<sequence length="922" mass="95438">MDGYLSKLRGLASSAANAVQSKIGRDYDADFSTHGTGTSGLWTLYATTRRGTSQPATIWVFDKQRFFDRGINRQTLGAAEQQRILSVLKAEAAQLTRLRHPAVLQVVEPLEETRGSLMFVTEQVAASLDDVAQRGGTVHVLGEAYELDELEMQKGLLQVARGLEFLHEGAGVVHGNLRPASVLVDGRGDWKLGGLGFSRAIGSPAAADGFEYDYALPEHAQPALAFMAPELVAGRSPAAAASDVFSLACLAAALHSHGASPLDCGHEVAAYRRALQGVRAAGGAAGGMPEALAGLVHAVLAAPAGQRLALRQVQASAYFDNALVAALGFLDGLAAQAAEQKVAFMRVLQQMVGRFPERVLRRTLLPALLEQTSDHALLPHTLANVVLVAGRLSADEFGPAAAPALRAVVQLADLPAPAALVLLAHLRLLQQRLPAAAFQAHMLPFLYACVASGDLAVQAQALAAACAVLGHVAQGEVREHLLPLVQQVYGRATVLATKVQALECIRGMLAVLDRPSVVDRVLPMLRRTRSREPAVVMALAAAYDEAARRALDARGVAREVLPELWAVLVDARLDAAQFAVLEALIGRLSEGVLAERRAKAAELGRLEGGGQGAAAVGPAAGTADAQQAVGLEALLRAATITTAGSPNGAGAPAGAPAGGWEWDAPAAEAVEADGGLGSFGSLGSPELVPELVPRPAASSAKVAQRLRTASAQSGGGRLGAMRLGPAAAAAAAAGTTASFGFSLPPPPASKKPHAAEQTPLPARPPALSFGQTLQPTATAKPSLAAAPARQQQTQQTQAHRGGKTSDLGDFDPFAYSECSRAATIDTPLSEQPHEDEDEDDEAEKADAADGEEGAEKRDHQEAWAAVVRGESVGESSACAGSSGKSPATSSCMRAASVSGLVAGLGRRTRNSRRNVAMTEAPP</sequence>